<dbReference type="Proteomes" id="UP001214250">
    <property type="component" value="Chromosome 2"/>
</dbReference>
<gene>
    <name evidence="1" type="ORF">PQO03_17005</name>
</gene>
<sequence>MNKLMIILMLLPMVVLSSPQESIKKSLDAWAPLSVTINNKG</sequence>
<proteinExistence type="predicted"/>
<accession>A0ABY7VZT7</accession>
<dbReference type="RefSeq" id="WP_274151975.1">
    <property type="nucleotide sequence ID" value="NZ_CP117812.1"/>
</dbReference>
<organism evidence="1 2">
    <name type="scientific">Lentisphaera profundi</name>
    <dbReference type="NCBI Taxonomy" id="1658616"/>
    <lineage>
        <taxon>Bacteria</taxon>
        <taxon>Pseudomonadati</taxon>
        <taxon>Lentisphaerota</taxon>
        <taxon>Lentisphaeria</taxon>
        <taxon>Lentisphaerales</taxon>
        <taxon>Lentisphaeraceae</taxon>
        <taxon>Lentisphaera</taxon>
    </lineage>
</organism>
<reference evidence="1 2" key="1">
    <citation type="submission" date="2023-02" db="EMBL/GenBank/DDBJ databases">
        <title>Genome sequence of Lentisphaera profundi SAORIC-696.</title>
        <authorList>
            <person name="Kim e."/>
            <person name="Cho J.-C."/>
            <person name="Choi A."/>
            <person name="Kang I."/>
        </authorList>
    </citation>
    <scope>NUCLEOTIDE SEQUENCE [LARGE SCALE GENOMIC DNA]</scope>
    <source>
        <strain evidence="1 2">SAORIC-696</strain>
    </source>
</reference>
<dbReference type="EMBL" id="CP117812">
    <property type="protein sequence ID" value="WDE97528.1"/>
    <property type="molecule type" value="Genomic_DNA"/>
</dbReference>
<protein>
    <submittedName>
        <fullName evidence="1">Uncharacterized protein</fullName>
    </submittedName>
</protein>
<name>A0ABY7VZT7_9BACT</name>
<keyword evidence="2" id="KW-1185">Reference proteome</keyword>
<evidence type="ECO:0000313" key="2">
    <source>
        <dbReference type="Proteomes" id="UP001214250"/>
    </source>
</evidence>
<evidence type="ECO:0000313" key="1">
    <source>
        <dbReference type="EMBL" id="WDE97528.1"/>
    </source>
</evidence>